<sequence>MDFKKLTLAVLTIALLFIFLGDRVFPEPVAGYSLNTRTTLNKMLIGLLPSIKPQNPDAKTEETVDKLYESR</sequence>
<evidence type="ECO:0000313" key="2">
    <source>
        <dbReference type="Proteomes" id="UP000248857"/>
    </source>
</evidence>
<dbReference type="EMBL" id="PQWO01000020">
    <property type="protein sequence ID" value="PZD71203.1"/>
    <property type="molecule type" value="Genomic_DNA"/>
</dbReference>
<reference evidence="1 2" key="1">
    <citation type="journal article" date="2018" name="Sci. Rep.">
        <title>A novel species of the marine cyanobacterium Acaryochloris with a unique pigment content and lifestyle.</title>
        <authorList>
            <person name="Partensky F."/>
            <person name="Six C."/>
            <person name="Ratin M."/>
            <person name="Garczarek L."/>
            <person name="Vaulot D."/>
            <person name="Probert I."/>
            <person name="Calteau A."/>
            <person name="Gourvil P."/>
            <person name="Marie D."/>
            <person name="Grebert T."/>
            <person name="Bouchier C."/>
            <person name="Le Panse S."/>
            <person name="Gachenot M."/>
            <person name="Rodriguez F."/>
            <person name="Garrido J.L."/>
        </authorList>
    </citation>
    <scope>NUCLEOTIDE SEQUENCE [LARGE SCALE GENOMIC DNA]</scope>
    <source>
        <strain evidence="1 2">RCC1774</strain>
    </source>
</reference>
<gene>
    <name evidence="1" type="ORF">C1752_07479</name>
</gene>
<proteinExistence type="predicted"/>
<comment type="caution">
    <text evidence="1">The sequence shown here is derived from an EMBL/GenBank/DDBJ whole genome shotgun (WGS) entry which is preliminary data.</text>
</comment>
<dbReference type="Proteomes" id="UP000248857">
    <property type="component" value="Unassembled WGS sequence"/>
</dbReference>
<organism evidence="1 2">
    <name type="scientific">Acaryochloris thomasi RCC1774</name>
    <dbReference type="NCBI Taxonomy" id="1764569"/>
    <lineage>
        <taxon>Bacteria</taxon>
        <taxon>Bacillati</taxon>
        <taxon>Cyanobacteriota</taxon>
        <taxon>Cyanophyceae</taxon>
        <taxon>Acaryochloridales</taxon>
        <taxon>Acaryochloridaceae</taxon>
        <taxon>Acaryochloris</taxon>
        <taxon>Acaryochloris thomasi</taxon>
    </lineage>
</organism>
<protein>
    <submittedName>
        <fullName evidence="1">Uncharacterized protein</fullName>
    </submittedName>
</protein>
<keyword evidence="2" id="KW-1185">Reference proteome</keyword>
<evidence type="ECO:0000313" key="1">
    <source>
        <dbReference type="EMBL" id="PZD71203.1"/>
    </source>
</evidence>
<accession>A0A2W1JAQ9</accession>
<dbReference type="RefSeq" id="WP_199464489.1">
    <property type="nucleotide sequence ID" value="NZ_CAWNWM010000020.1"/>
</dbReference>
<name>A0A2W1JAQ9_9CYAN</name>
<dbReference type="AlphaFoldDB" id="A0A2W1JAQ9"/>